<gene>
    <name evidence="6" type="ORF">GHO27_12055</name>
    <name evidence="5" type="ORF">GHO39_06335</name>
    <name evidence="4" type="ORF">GHO40_14230</name>
</gene>
<keyword evidence="3" id="KW-0949">S-adenosyl-L-methionine</keyword>
<sequence length="39" mass="4730">MSYHDIAELHDTRRIVRCALFEQLPYSQHMESRGLLERK</sequence>
<dbReference type="GO" id="GO:0008173">
    <property type="term" value="F:RNA methyltransferase activity"/>
    <property type="evidence" value="ECO:0007669"/>
    <property type="project" value="InterPro"/>
</dbReference>
<evidence type="ECO:0000256" key="2">
    <source>
        <dbReference type="ARBA" id="ARBA00022679"/>
    </source>
</evidence>
<dbReference type="Pfam" id="PF05958">
    <property type="entry name" value="tRNA_U5-meth_tr"/>
    <property type="match status" value="1"/>
</dbReference>
<evidence type="ECO:0000313" key="5">
    <source>
        <dbReference type="EMBL" id="MQT88760.1"/>
    </source>
</evidence>
<evidence type="ECO:0000313" key="8">
    <source>
        <dbReference type="Proteomes" id="UP000478064"/>
    </source>
</evidence>
<keyword evidence="2" id="KW-0808">Transferase</keyword>
<evidence type="ECO:0000313" key="6">
    <source>
        <dbReference type="EMBL" id="MQU06426.1"/>
    </source>
</evidence>
<evidence type="ECO:0000313" key="7">
    <source>
        <dbReference type="Proteomes" id="UP000441404"/>
    </source>
</evidence>
<evidence type="ECO:0000256" key="1">
    <source>
        <dbReference type="ARBA" id="ARBA00022603"/>
    </source>
</evidence>
<organism evidence="6 8">
    <name type="scientific">Pseudomonas helleri</name>
    <dbReference type="NCBI Taxonomy" id="1608996"/>
    <lineage>
        <taxon>Bacteria</taxon>
        <taxon>Pseudomonadati</taxon>
        <taxon>Pseudomonadota</taxon>
        <taxon>Gammaproteobacteria</taxon>
        <taxon>Pseudomonadales</taxon>
        <taxon>Pseudomonadaceae</taxon>
        <taxon>Pseudomonas</taxon>
    </lineage>
</organism>
<accession>A0A6L5HSS7</accession>
<dbReference type="GO" id="GO:0006396">
    <property type="term" value="P:RNA processing"/>
    <property type="evidence" value="ECO:0007669"/>
    <property type="project" value="InterPro"/>
</dbReference>
<proteinExistence type="predicted"/>
<reference evidence="7 8" key="1">
    <citation type="submission" date="2019-10" db="EMBL/GenBank/DDBJ databases">
        <title>Evaluation of single-gene subtyping targets for Pseudomonas.</title>
        <authorList>
            <person name="Reichler S.J."/>
            <person name="Orsi R.H."/>
            <person name="Wiedmann M."/>
            <person name="Martin N.H."/>
            <person name="Murphy S.I."/>
        </authorList>
    </citation>
    <scope>NUCLEOTIDE SEQUENCE [LARGE SCALE GENOMIC DNA]</scope>
    <source>
        <strain evidence="6 8">FSL R10-1637</strain>
        <strain evidence="5 9">FSL R10-3254</strain>
        <strain evidence="4 7">FSL R10-3257</strain>
    </source>
</reference>
<dbReference type="Proteomes" id="UP000441404">
    <property type="component" value="Unassembled WGS sequence"/>
</dbReference>
<evidence type="ECO:0000313" key="4">
    <source>
        <dbReference type="EMBL" id="MQT47871.1"/>
    </source>
</evidence>
<dbReference type="EMBL" id="WIWJ01000023">
    <property type="protein sequence ID" value="MQT47871.1"/>
    <property type="molecule type" value="Genomic_DNA"/>
</dbReference>
<protein>
    <submittedName>
        <fullName evidence="6">Uncharacterized protein</fullName>
    </submittedName>
</protein>
<dbReference type="EMBL" id="WIVU01000020">
    <property type="protein sequence ID" value="MQU06426.1"/>
    <property type="molecule type" value="Genomic_DNA"/>
</dbReference>
<evidence type="ECO:0000256" key="3">
    <source>
        <dbReference type="ARBA" id="ARBA00022691"/>
    </source>
</evidence>
<evidence type="ECO:0000313" key="9">
    <source>
        <dbReference type="Proteomes" id="UP000489190"/>
    </source>
</evidence>
<name>A0A6L5HSS7_9PSED</name>
<dbReference type="Proteomes" id="UP000478064">
    <property type="component" value="Unassembled WGS sequence"/>
</dbReference>
<keyword evidence="1" id="KW-0489">Methyltransferase</keyword>
<dbReference type="GO" id="GO:0032259">
    <property type="term" value="P:methylation"/>
    <property type="evidence" value="ECO:0007669"/>
    <property type="project" value="UniProtKB-KW"/>
</dbReference>
<comment type="caution">
    <text evidence="6">The sequence shown here is derived from an EMBL/GenBank/DDBJ whole genome shotgun (WGS) entry which is preliminary data.</text>
</comment>
<dbReference type="EMBL" id="WIWI01000013">
    <property type="protein sequence ID" value="MQT88760.1"/>
    <property type="molecule type" value="Genomic_DNA"/>
</dbReference>
<dbReference type="Proteomes" id="UP000489190">
    <property type="component" value="Unassembled WGS sequence"/>
</dbReference>
<dbReference type="InterPro" id="IPR010280">
    <property type="entry name" value="U5_MeTrfase_fam"/>
</dbReference>
<dbReference type="AlphaFoldDB" id="A0A6L5HSS7"/>
<dbReference type="RefSeq" id="WP_153327373.1">
    <property type="nucleotide sequence ID" value="NZ_WIWI01000013.1"/>
</dbReference>